<reference evidence="15" key="2">
    <citation type="submission" date="2015-01" db="EMBL/GenBank/DDBJ databases">
        <title>Evolutionary Origins and Diversification of the Mycorrhizal Mutualists.</title>
        <authorList>
            <consortium name="DOE Joint Genome Institute"/>
            <consortium name="Mycorrhizal Genomics Consortium"/>
            <person name="Kohler A."/>
            <person name="Kuo A."/>
            <person name="Nagy L.G."/>
            <person name="Floudas D."/>
            <person name="Copeland A."/>
            <person name="Barry K.W."/>
            <person name="Cichocki N."/>
            <person name="Veneault-Fourrey C."/>
            <person name="LaButti K."/>
            <person name="Lindquist E.A."/>
            <person name="Lipzen A."/>
            <person name="Lundell T."/>
            <person name="Morin E."/>
            <person name="Murat C."/>
            <person name="Riley R."/>
            <person name="Ohm R."/>
            <person name="Sun H."/>
            <person name="Tunlid A."/>
            <person name="Henrissat B."/>
            <person name="Grigoriev I.V."/>
            <person name="Hibbett D.S."/>
            <person name="Martin F."/>
        </authorList>
    </citation>
    <scope>NUCLEOTIDE SEQUENCE [LARGE SCALE GENOMIC DNA]</scope>
    <source>
        <strain evidence="15">Ve08.2h10</strain>
    </source>
</reference>
<comment type="function">
    <text evidence="12 13">Mannosyltransferase involved in glycosylphosphatidylinositol-anchor biosynthesis. Transfers the first alpha-1,4-mannose to GlcN-acyl-PI during GPI precursor assembly. Required for cell wall integrity.</text>
</comment>
<dbReference type="GO" id="GO:0005789">
    <property type="term" value="C:endoplasmic reticulum membrane"/>
    <property type="evidence" value="ECO:0007669"/>
    <property type="project" value="UniProtKB-SubCell"/>
</dbReference>
<accession>A0A0D0DL33</accession>
<dbReference type="GO" id="GO:0004376">
    <property type="term" value="F:GPI mannosyltransferase activity"/>
    <property type="evidence" value="ECO:0007669"/>
    <property type="project" value="InterPro"/>
</dbReference>
<evidence type="ECO:0000256" key="13">
    <source>
        <dbReference type="RuleBase" id="RU365064"/>
    </source>
</evidence>
<dbReference type="GO" id="GO:0006506">
    <property type="term" value="P:GPI anchor biosynthetic process"/>
    <property type="evidence" value="ECO:0007669"/>
    <property type="project" value="UniProtKB-UniPathway"/>
</dbReference>
<reference evidence="14 15" key="1">
    <citation type="submission" date="2014-04" db="EMBL/GenBank/DDBJ databases">
        <authorList>
            <consortium name="DOE Joint Genome Institute"/>
            <person name="Kuo A."/>
            <person name="Kohler A."/>
            <person name="Jargeat P."/>
            <person name="Nagy L.G."/>
            <person name="Floudas D."/>
            <person name="Copeland A."/>
            <person name="Barry K.W."/>
            <person name="Cichocki N."/>
            <person name="Veneault-Fourrey C."/>
            <person name="LaButti K."/>
            <person name="Lindquist E.A."/>
            <person name="Lipzen A."/>
            <person name="Lundell T."/>
            <person name="Morin E."/>
            <person name="Murat C."/>
            <person name="Sun H."/>
            <person name="Tunlid A."/>
            <person name="Henrissat B."/>
            <person name="Grigoriev I.V."/>
            <person name="Hibbett D.S."/>
            <person name="Martin F."/>
            <person name="Nordberg H.P."/>
            <person name="Cantor M.N."/>
            <person name="Hua S.X."/>
        </authorList>
    </citation>
    <scope>NUCLEOTIDE SEQUENCE [LARGE SCALE GENOMIC DNA]</scope>
    <source>
        <strain evidence="14 15">Ve08.2h10</strain>
    </source>
</reference>
<comment type="similarity">
    <text evidence="3 13">Belongs to the PIGM family.</text>
</comment>
<evidence type="ECO:0000313" key="14">
    <source>
        <dbReference type="EMBL" id="KIK99287.1"/>
    </source>
</evidence>
<evidence type="ECO:0000256" key="7">
    <source>
        <dbReference type="ARBA" id="ARBA00022679"/>
    </source>
</evidence>
<dbReference type="GO" id="GO:1990529">
    <property type="term" value="C:glycosylphosphatidylinositol-mannosyltransferase I complex"/>
    <property type="evidence" value="ECO:0007669"/>
    <property type="project" value="TreeGrafter"/>
</dbReference>
<dbReference type="Proteomes" id="UP000054538">
    <property type="component" value="Unassembled WGS sequence"/>
</dbReference>
<sequence>MSLQLNAWRKYIPSFQSLLIVSALLRIGLISYSEWHDARSVVKYTDVDYRVFSDAARFLVHPSQVNVGQGPLTKKFSLAVGNPYTRETYRYTPLLAVLLLPNELIHASFGKYLFAVCDLINGVLIYRLLVACIIPLASARAQESSGHILKPVVKQRNDPKNSTQGIDRQAWATFLSATHLLNPLVFSISTRGSSESVLCTFVLLTLFCALKCRWDAAAVMLGISTHWKIYPVIYGVSCVAAIASQTQPTGSGFAFVKSLLCKRTTRFALLSAGTFFILGALCHAVWGYPFLYESYLYHTVRLDHRHNFSPYFYLTYLTYPGQGNSNSSALPLWRRLLRSPLTSLIPQLSLSLGAGLLFGKRTTDLPFAWFVQTYAFVLFNRVCTSQYFLWYTLFLPLLAPRMRFSWSGVAVWAGTQALWLAEAYKLEFLGEHVFFSLWLRSLVYVAGHAWVLGKMMEGYAAGTLVTASQ</sequence>
<keyword evidence="10 13" id="KW-1133">Transmembrane helix</keyword>
<evidence type="ECO:0000256" key="1">
    <source>
        <dbReference type="ARBA" id="ARBA00004477"/>
    </source>
</evidence>
<dbReference type="Pfam" id="PF05007">
    <property type="entry name" value="Mannosyl_trans"/>
    <property type="match status" value="1"/>
</dbReference>
<evidence type="ECO:0000256" key="3">
    <source>
        <dbReference type="ARBA" id="ARBA00011071"/>
    </source>
</evidence>
<keyword evidence="15" id="KW-1185">Reference proteome</keyword>
<keyword evidence="7 13" id="KW-0808">Transferase</keyword>
<name>A0A0D0DL33_9AGAM</name>
<dbReference type="PANTHER" id="PTHR12886:SF0">
    <property type="entry name" value="GPI MANNOSYLTRANSFERASE 1"/>
    <property type="match status" value="1"/>
</dbReference>
<comment type="subcellular location">
    <subcellularLocation>
        <location evidence="1 13">Endoplasmic reticulum membrane</location>
        <topology evidence="1 13">Multi-pass membrane protein</topology>
    </subcellularLocation>
</comment>
<dbReference type="InParanoid" id="A0A0D0DL33"/>
<comment type="pathway">
    <text evidence="2 13">Glycolipid biosynthesis; glycosylphosphatidylinositol-anchor biosynthesis.</text>
</comment>
<feature type="transmembrane region" description="Helical" evidence="13">
    <location>
        <begin position="433"/>
        <end position="452"/>
    </location>
</feature>
<dbReference type="FunCoup" id="A0A0D0DL33">
    <property type="interactions" value="308"/>
</dbReference>
<dbReference type="STRING" id="930991.A0A0D0DL33"/>
<dbReference type="EMBL" id="KN824864">
    <property type="protein sequence ID" value="KIK99287.1"/>
    <property type="molecule type" value="Genomic_DNA"/>
</dbReference>
<evidence type="ECO:0000256" key="6">
    <source>
        <dbReference type="ARBA" id="ARBA00022676"/>
    </source>
</evidence>
<dbReference type="AlphaFoldDB" id="A0A0D0DL33"/>
<dbReference type="EC" id="2.4.1.-" evidence="13"/>
<evidence type="ECO:0000256" key="4">
    <source>
        <dbReference type="ARBA" id="ARBA00013797"/>
    </source>
</evidence>
<dbReference type="OrthoDB" id="1741594at2759"/>
<keyword evidence="11 13" id="KW-0472">Membrane</keyword>
<feature type="transmembrane region" description="Helical" evidence="13">
    <location>
        <begin position="371"/>
        <end position="392"/>
    </location>
</feature>
<dbReference type="PANTHER" id="PTHR12886">
    <property type="entry name" value="PIG-M MANNOSYLTRANSFERASE"/>
    <property type="match status" value="1"/>
</dbReference>
<dbReference type="GO" id="GO:0051751">
    <property type="term" value="F:alpha-1,4-mannosyltransferase activity"/>
    <property type="evidence" value="ECO:0007669"/>
    <property type="project" value="InterPro"/>
</dbReference>
<comment type="caution">
    <text evidence="13">Lacks conserved residue(s) required for the propagation of feature annotation.</text>
</comment>
<evidence type="ECO:0000256" key="11">
    <source>
        <dbReference type="ARBA" id="ARBA00023136"/>
    </source>
</evidence>
<dbReference type="UniPathway" id="UPA00196"/>
<evidence type="ECO:0000256" key="2">
    <source>
        <dbReference type="ARBA" id="ARBA00004687"/>
    </source>
</evidence>
<organism evidence="14 15">
    <name type="scientific">Paxillus rubicundulus Ve08.2h10</name>
    <dbReference type="NCBI Taxonomy" id="930991"/>
    <lineage>
        <taxon>Eukaryota</taxon>
        <taxon>Fungi</taxon>
        <taxon>Dikarya</taxon>
        <taxon>Basidiomycota</taxon>
        <taxon>Agaricomycotina</taxon>
        <taxon>Agaricomycetes</taxon>
        <taxon>Agaricomycetidae</taxon>
        <taxon>Boletales</taxon>
        <taxon>Paxilineae</taxon>
        <taxon>Paxillaceae</taxon>
        <taxon>Paxillus</taxon>
    </lineage>
</organism>
<dbReference type="InterPro" id="IPR007704">
    <property type="entry name" value="PIG-M"/>
</dbReference>
<protein>
    <recommendedName>
        <fullName evidence="4 13">GPI mannosyltransferase 1</fullName>
        <ecNumber evidence="13">2.4.1.-</ecNumber>
    </recommendedName>
    <alternativeName>
        <fullName evidence="13">GPI mannosyltransferase I</fullName>
    </alternativeName>
</protein>
<evidence type="ECO:0000256" key="12">
    <source>
        <dbReference type="ARBA" id="ARBA00025399"/>
    </source>
</evidence>
<evidence type="ECO:0000256" key="8">
    <source>
        <dbReference type="ARBA" id="ARBA00022692"/>
    </source>
</evidence>
<dbReference type="HOGENOM" id="CLU_024220_3_1_1"/>
<feature type="transmembrane region" description="Helical" evidence="13">
    <location>
        <begin position="267"/>
        <end position="286"/>
    </location>
</feature>
<evidence type="ECO:0000313" key="15">
    <source>
        <dbReference type="Proteomes" id="UP000054538"/>
    </source>
</evidence>
<evidence type="ECO:0000256" key="10">
    <source>
        <dbReference type="ARBA" id="ARBA00022989"/>
    </source>
</evidence>
<keyword evidence="9 13" id="KW-0256">Endoplasmic reticulum</keyword>
<evidence type="ECO:0000256" key="9">
    <source>
        <dbReference type="ARBA" id="ARBA00022824"/>
    </source>
</evidence>
<keyword evidence="8 13" id="KW-0812">Transmembrane</keyword>
<gene>
    <name evidence="14" type="ORF">PAXRUDRAFT_822909</name>
</gene>
<feature type="transmembrane region" description="Helical" evidence="13">
    <location>
        <begin position="404"/>
        <end position="421"/>
    </location>
</feature>
<keyword evidence="6 13" id="KW-0328">Glycosyltransferase</keyword>
<proteinExistence type="inferred from homology"/>
<evidence type="ECO:0000256" key="5">
    <source>
        <dbReference type="ARBA" id="ARBA00022502"/>
    </source>
</evidence>
<keyword evidence="5 13" id="KW-0337">GPI-anchor biosynthesis</keyword>